<organism evidence="1 2">
    <name type="scientific">Nonlabens marinus S1-08</name>
    <dbReference type="NCBI Taxonomy" id="1454201"/>
    <lineage>
        <taxon>Bacteria</taxon>
        <taxon>Pseudomonadati</taxon>
        <taxon>Bacteroidota</taxon>
        <taxon>Flavobacteriia</taxon>
        <taxon>Flavobacteriales</taxon>
        <taxon>Flavobacteriaceae</taxon>
        <taxon>Nonlabens</taxon>
    </lineage>
</organism>
<dbReference type="SUPFAM" id="SSF56112">
    <property type="entry name" value="Protein kinase-like (PK-like)"/>
    <property type="match status" value="1"/>
</dbReference>
<dbReference type="AlphaFoldDB" id="W8VQB9"/>
<evidence type="ECO:0000313" key="2">
    <source>
        <dbReference type="Proteomes" id="UP000031760"/>
    </source>
</evidence>
<dbReference type="HOGENOM" id="CLU_079054_0_0_10"/>
<proteinExistence type="predicted"/>
<gene>
    <name evidence="1" type="ORF">NMS_1575</name>
</gene>
<accession>W8VQB9</accession>
<dbReference type="OrthoDB" id="9773772at2"/>
<name>W8VQB9_9FLAO</name>
<dbReference type="InterPro" id="IPR011009">
    <property type="entry name" value="Kinase-like_dom_sf"/>
</dbReference>
<dbReference type="Proteomes" id="UP000031760">
    <property type="component" value="Chromosome"/>
</dbReference>
<reference evidence="1 2" key="1">
    <citation type="journal article" date="2014" name="Proc. Natl. Acad. Sci. U.S.A.">
        <title>Functional characterization of flavobacteria rhodopsins reveals a unique class of light-driven chloride pump in bacteria.</title>
        <authorList>
            <person name="Yoshizawa S."/>
            <person name="Kumagai Y."/>
            <person name="Kim H."/>
            <person name="Ogura Y."/>
            <person name="Hayashi T."/>
            <person name="Iwasaki W."/>
            <person name="DeLong E.F."/>
            <person name="Kogure K."/>
        </authorList>
    </citation>
    <scope>NUCLEOTIDE SEQUENCE [LARGE SCALE GENOMIC DNA]</scope>
    <source>
        <strain evidence="1 2">S1-08</strain>
    </source>
</reference>
<evidence type="ECO:0000313" key="1">
    <source>
        <dbReference type="EMBL" id="BAO55584.1"/>
    </source>
</evidence>
<dbReference type="RefSeq" id="WP_041496167.1">
    <property type="nucleotide sequence ID" value="NZ_AP014548.1"/>
</dbReference>
<protein>
    <recommendedName>
        <fullName evidence="3">Kdo domain containing protein</fullName>
    </recommendedName>
</protein>
<dbReference type="Pfam" id="PF06293">
    <property type="entry name" value="Kdo"/>
    <property type="match status" value="1"/>
</dbReference>
<evidence type="ECO:0008006" key="3">
    <source>
        <dbReference type="Google" id="ProtNLM"/>
    </source>
</evidence>
<dbReference type="STRING" id="1454201.NMS_1575"/>
<sequence length="250" mass="29883">MSSENFVSNSLSRKQFQNILELFQDSDRKLGDDRNQIKIVQFEGRKLVVKSFKIPNAINRIVYRFFRKSKAERSYLNALYLKSRNLGTPEPLAYLEEIGPARFHQSYYVSEFVEHDFTFRELAADDTIKNKKEILKAFTQFIYQLHEANVYFLDNSPGNTLILISGNEYKFYLVDLNRMKFYDIPVKDRLKNFERLSPQKWMFDIMGAEYARLSQLDPEETINTMWNHVQAFQDHFQNKKKWKKRLKKIS</sequence>
<dbReference type="EMBL" id="AP014548">
    <property type="protein sequence ID" value="BAO55584.1"/>
    <property type="molecule type" value="Genomic_DNA"/>
</dbReference>
<keyword evidence="2" id="KW-1185">Reference proteome</keyword>
<dbReference type="Gene3D" id="1.10.510.10">
    <property type="entry name" value="Transferase(Phosphotransferase) domain 1"/>
    <property type="match status" value="1"/>
</dbReference>
<dbReference type="KEGG" id="nmf:NMS_1575"/>